<gene>
    <name evidence="4" type="ORF">VP1G_06320</name>
</gene>
<dbReference type="OrthoDB" id="431715at2759"/>
<dbReference type="PANTHER" id="PTHR31987">
    <property type="entry name" value="GLUTAMINASE A-RELATED"/>
    <property type="match status" value="1"/>
</dbReference>
<dbReference type="Pfam" id="PF16335">
    <property type="entry name" value="GtaA_6_Hairpin"/>
    <property type="match status" value="1"/>
</dbReference>
<dbReference type="PANTHER" id="PTHR31987:SF1">
    <property type="entry name" value="GLUTAMINASE A"/>
    <property type="match status" value="1"/>
</dbReference>
<dbReference type="InterPro" id="IPR033433">
    <property type="entry name" value="GtaA_N"/>
</dbReference>
<feature type="signal peptide" evidence="1">
    <location>
        <begin position="1"/>
        <end position="20"/>
    </location>
</feature>
<evidence type="ECO:0000313" key="5">
    <source>
        <dbReference type="Proteomes" id="UP000078576"/>
    </source>
</evidence>
<evidence type="ECO:0000259" key="2">
    <source>
        <dbReference type="Pfam" id="PF16335"/>
    </source>
</evidence>
<dbReference type="Pfam" id="PF17168">
    <property type="entry name" value="DUF5127"/>
    <property type="match status" value="1"/>
</dbReference>
<sequence>MRTAQLAATAAALLGGISQAIDFSPARPPAWPLAVRSPYLSTWLFGTSGGSLAGHWPQFWAGQVTGWQGFVAVDGTVYNWMGAAAGPDVVNETSATYTSTQTVFTFDVEGKITLTATFLSPVYPDDLVKQSLQYSYVDVTAVSADGASHSVQVYMDCTGEFASGSDSTQNITWDHGSTSGVEYHTFQLSTQQEFVELSQQAAWGQWFISTADTDGVTWKIGADTSVRGQFESNQTLDDTKDTNFRAINNNWPVFAFSKDLGSVSSSEVGVLFTIGLSQDDVVNFQGNSSSATALTGLWKSAYSSAEDAMAAFYNDYSSATSAMATLDSKIDTDTSNAAGENYTIITTLAVRQVFGAMAPAQGSQTYLFLKEISSDGDSNTVDVIYPAMPLLLYLNETLIKLMLDPLYENQESGKYPNTYAEHDLGVFPNALGYPAGNDEEMPLEECGNMIIMTLAYAQRAGDTAYLSQHWAKLEQWAGYLVNESLIPANQISTDDFAGSLANQTNLALKGIIALKAMGEVSNLTGITSTYGATADSYLPQWENYGINFNATLPHAELDYNDADSHGVLYNLYADRLLGLNFVPENIYTIQSNFYPTVALEFGVPLDTRHDWVKSDWELWAAAIADDSTRDMFIAKEAYWINNTPQTTPFGDLLDGNTGGYTSAEFIARPVVGGMFSLLALPS</sequence>
<keyword evidence="5" id="KW-1185">Reference proteome</keyword>
<evidence type="ECO:0000313" key="4">
    <source>
        <dbReference type="EMBL" id="KUI59050.1"/>
    </source>
</evidence>
<dbReference type="Proteomes" id="UP000078576">
    <property type="component" value="Unassembled WGS sequence"/>
</dbReference>
<accession>A0A194V511</accession>
<feature type="domain" description="Glutaminase A N-terminal" evidence="3">
    <location>
        <begin position="100"/>
        <end position="333"/>
    </location>
</feature>
<dbReference type="InterPro" id="IPR008928">
    <property type="entry name" value="6-hairpin_glycosidase_sf"/>
</dbReference>
<dbReference type="GO" id="GO:0005975">
    <property type="term" value="P:carbohydrate metabolic process"/>
    <property type="evidence" value="ECO:0007669"/>
    <property type="project" value="InterPro"/>
</dbReference>
<dbReference type="AlphaFoldDB" id="A0A194V511"/>
<evidence type="ECO:0000259" key="3">
    <source>
        <dbReference type="Pfam" id="PF17168"/>
    </source>
</evidence>
<protein>
    <recommendedName>
        <fullName evidence="6">Glutaminase A</fullName>
    </recommendedName>
</protein>
<evidence type="ECO:0008006" key="6">
    <source>
        <dbReference type="Google" id="ProtNLM"/>
    </source>
</evidence>
<dbReference type="InterPro" id="IPR052743">
    <property type="entry name" value="Glutaminase_GtaA"/>
</dbReference>
<feature type="chain" id="PRO_5008266159" description="Glutaminase A" evidence="1">
    <location>
        <begin position="21"/>
        <end position="682"/>
    </location>
</feature>
<reference evidence="5" key="1">
    <citation type="submission" date="2014-12" db="EMBL/GenBank/DDBJ databases">
        <title>Genome Sequence of Valsa Canker Pathogens Uncovers a Specific Adaption of Colonization on Woody Bark.</title>
        <authorList>
            <person name="Yin Z."/>
            <person name="Liu H."/>
            <person name="Gao X."/>
            <person name="Li Z."/>
            <person name="Song N."/>
            <person name="Ke X."/>
            <person name="Dai Q."/>
            <person name="Wu Y."/>
            <person name="Sun Y."/>
            <person name="Xu J.-R."/>
            <person name="Kang Z.K."/>
            <person name="Wang L."/>
            <person name="Huang L."/>
        </authorList>
    </citation>
    <scope>NUCLEOTIDE SEQUENCE [LARGE SCALE GENOMIC DNA]</scope>
    <source>
        <strain evidence="5">SXYL134</strain>
    </source>
</reference>
<dbReference type="EMBL" id="KN714723">
    <property type="protein sequence ID" value="KUI59050.1"/>
    <property type="molecule type" value="Genomic_DNA"/>
</dbReference>
<name>A0A194V511_CYTMA</name>
<dbReference type="STRING" id="694573.A0A194V511"/>
<feature type="domain" description="Glutaminase A central" evidence="2">
    <location>
        <begin position="339"/>
        <end position="678"/>
    </location>
</feature>
<organism evidence="4 5">
    <name type="scientific">Cytospora mali</name>
    <name type="common">Apple Valsa canker fungus</name>
    <name type="synonym">Valsa mali</name>
    <dbReference type="NCBI Taxonomy" id="578113"/>
    <lineage>
        <taxon>Eukaryota</taxon>
        <taxon>Fungi</taxon>
        <taxon>Dikarya</taxon>
        <taxon>Ascomycota</taxon>
        <taxon>Pezizomycotina</taxon>
        <taxon>Sordariomycetes</taxon>
        <taxon>Sordariomycetidae</taxon>
        <taxon>Diaporthales</taxon>
        <taxon>Cytosporaceae</taxon>
        <taxon>Cytospora</taxon>
    </lineage>
</organism>
<dbReference type="InterPro" id="IPR032514">
    <property type="entry name" value="GtaA_central"/>
</dbReference>
<proteinExistence type="predicted"/>
<dbReference type="SUPFAM" id="SSF48208">
    <property type="entry name" value="Six-hairpin glycosidases"/>
    <property type="match status" value="1"/>
</dbReference>
<evidence type="ECO:0000256" key="1">
    <source>
        <dbReference type="SAM" id="SignalP"/>
    </source>
</evidence>
<keyword evidence="1" id="KW-0732">Signal</keyword>